<gene>
    <name evidence="1" type="ORF">LEP1GSC105_2219</name>
</gene>
<evidence type="ECO:0000313" key="2">
    <source>
        <dbReference type="Proteomes" id="UP000001340"/>
    </source>
</evidence>
<dbReference type="AlphaFoldDB" id="A0A0E2D7U4"/>
<proteinExistence type="predicted"/>
<sequence>MESQNKSLFSTSVKNVSNILLFVVSSEIPTLGNNLAK</sequence>
<accession>A0A0E2D7U4</accession>
<name>A0A0E2D7U4_LEPIR</name>
<dbReference type="EMBL" id="AHNR02000028">
    <property type="protein sequence ID" value="EKR55532.1"/>
    <property type="molecule type" value="Genomic_DNA"/>
</dbReference>
<organism evidence="1 2">
    <name type="scientific">Leptospira interrogans str. UI 12758</name>
    <dbReference type="NCBI Taxonomy" id="1049938"/>
    <lineage>
        <taxon>Bacteria</taxon>
        <taxon>Pseudomonadati</taxon>
        <taxon>Spirochaetota</taxon>
        <taxon>Spirochaetia</taxon>
        <taxon>Leptospirales</taxon>
        <taxon>Leptospiraceae</taxon>
        <taxon>Leptospira</taxon>
    </lineage>
</organism>
<dbReference type="Proteomes" id="UP000001340">
    <property type="component" value="Unassembled WGS sequence"/>
</dbReference>
<protein>
    <submittedName>
        <fullName evidence="1">Uncharacterized protein</fullName>
    </submittedName>
</protein>
<reference evidence="1 2" key="1">
    <citation type="submission" date="2012-10" db="EMBL/GenBank/DDBJ databases">
        <authorList>
            <person name="Harkins D.M."/>
            <person name="Durkin A.S."/>
            <person name="Brinkac L.M."/>
            <person name="Haft D.H."/>
            <person name="Selengut J.D."/>
            <person name="Sanka R."/>
            <person name="DePew J."/>
            <person name="Purushe J."/>
            <person name="Chanthongthip A."/>
            <person name="Lattana O."/>
            <person name="Phetsouvanh R."/>
            <person name="Newton P.N."/>
            <person name="Vinetz J.M."/>
            <person name="Sutton G.G."/>
            <person name="Nierman W.C."/>
            <person name="Fouts D.E."/>
        </authorList>
    </citation>
    <scope>NUCLEOTIDE SEQUENCE [LARGE SCALE GENOMIC DNA]</scope>
    <source>
        <strain evidence="1 2">UI 12758</strain>
    </source>
</reference>
<evidence type="ECO:0000313" key="1">
    <source>
        <dbReference type="EMBL" id="EKR55532.1"/>
    </source>
</evidence>
<comment type="caution">
    <text evidence="1">The sequence shown here is derived from an EMBL/GenBank/DDBJ whole genome shotgun (WGS) entry which is preliminary data.</text>
</comment>